<evidence type="ECO:0000259" key="3">
    <source>
        <dbReference type="Pfam" id="PF25144"/>
    </source>
</evidence>
<evidence type="ECO:0000256" key="1">
    <source>
        <dbReference type="ARBA" id="ARBA00022574"/>
    </source>
</evidence>
<dbReference type="OMA" id="NECVHCK"/>
<dbReference type="GO" id="GO:0035721">
    <property type="term" value="P:intraciliary retrograde transport"/>
    <property type="evidence" value="ECO:0007669"/>
    <property type="project" value="TreeGrafter"/>
</dbReference>
<dbReference type="GeneID" id="103522190"/>
<dbReference type="PANTHER" id="PTHR12764:SF4">
    <property type="entry name" value="INTRAFLAGELLAR TRANSPORT PROTEIN 122 HOMOLOG"/>
    <property type="match status" value="1"/>
</dbReference>
<dbReference type="GO" id="GO:0061512">
    <property type="term" value="P:protein localization to cilium"/>
    <property type="evidence" value="ECO:0007669"/>
    <property type="project" value="TreeGrafter"/>
</dbReference>
<evidence type="ECO:0000313" key="5">
    <source>
        <dbReference type="RefSeq" id="XP_008485515.1"/>
    </source>
</evidence>
<keyword evidence="4" id="KW-1185">Reference proteome</keyword>
<feature type="domain" description="IFT122 zinc ribbon" evidence="3">
    <location>
        <begin position="13"/>
        <end position="55"/>
    </location>
</feature>
<dbReference type="InterPro" id="IPR039857">
    <property type="entry name" value="Ift122/121"/>
</dbReference>
<evidence type="ECO:0000313" key="4">
    <source>
        <dbReference type="Proteomes" id="UP000079169"/>
    </source>
</evidence>
<proteinExistence type="predicted"/>
<dbReference type="InterPro" id="IPR056838">
    <property type="entry name" value="Zn_ribbon_IFT122"/>
</dbReference>
<dbReference type="KEGG" id="dci:103522190"/>
<dbReference type="AlphaFoldDB" id="A0A1S3DPF8"/>
<keyword evidence="2" id="KW-0677">Repeat</keyword>
<dbReference type="RefSeq" id="XP_008485515.1">
    <property type="nucleotide sequence ID" value="XM_008487293.1"/>
</dbReference>
<dbReference type="GO" id="GO:1905515">
    <property type="term" value="P:non-motile cilium assembly"/>
    <property type="evidence" value="ECO:0007669"/>
    <property type="project" value="TreeGrafter"/>
</dbReference>
<feature type="non-terminal residue" evidence="5">
    <location>
        <position position="151"/>
    </location>
</feature>
<sequence length="151" mass="17344">IMNMKTKQYHDDEHLLIICYSCSTHVPLNSSVNACLNCKQSFVYSFCTFEVLPLVEFQVKKSDGTPGSLGTEPREEWTQIEDNYEALQIQPLSDPFITMEGSGMVQVDEETLSQMEPGTVVVCKWPPPLQYRYYRNLLPEFPVLSCETCFR</sequence>
<dbReference type="PANTHER" id="PTHR12764">
    <property type="entry name" value="WD REPEAT DOMAIN-RELATED"/>
    <property type="match status" value="1"/>
</dbReference>
<protein>
    <submittedName>
        <fullName evidence="5">Intraflagellar transport protein 122 homolog</fullName>
    </submittedName>
</protein>
<keyword evidence="1" id="KW-0853">WD repeat</keyword>
<dbReference type="STRING" id="121845.A0A1S3DPF8"/>
<name>A0A1S3DPF8_DIACI</name>
<dbReference type="Pfam" id="PF25144">
    <property type="entry name" value="Zn_ribbon_IFT122"/>
    <property type="match status" value="1"/>
</dbReference>
<accession>A0A1S3DPF8</accession>
<gene>
    <name evidence="5" type="primary">LOC103522190</name>
</gene>
<dbReference type="GO" id="GO:0097730">
    <property type="term" value="C:non-motile cilium"/>
    <property type="evidence" value="ECO:0007669"/>
    <property type="project" value="TreeGrafter"/>
</dbReference>
<dbReference type="PaxDb" id="121845-A0A1S3DPF8"/>
<organism evidence="4 5">
    <name type="scientific">Diaphorina citri</name>
    <name type="common">Asian citrus psyllid</name>
    <dbReference type="NCBI Taxonomy" id="121845"/>
    <lineage>
        <taxon>Eukaryota</taxon>
        <taxon>Metazoa</taxon>
        <taxon>Ecdysozoa</taxon>
        <taxon>Arthropoda</taxon>
        <taxon>Hexapoda</taxon>
        <taxon>Insecta</taxon>
        <taxon>Pterygota</taxon>
        <taxon>Neoptera</taxon>
        <taxon>Paraneoptera</taxon>
        <taxon>Hemiptera</taxon>
        <taxon>Sternorrhyncha</taxon>
        <taxon>Psylloidea</taxon>
        <taxon>Psyllidae</taxon>
        <taxon>Diaphorininae</taxon>
        <taxon>Diaphorina</taxon>
    </lineage>
</organism>
<feature type="non-terminal residue" evidence="5">
    <location>
        <position position="1"/>
    </location>
</feature>
<dbReference type="Proteomes" id="UP000079169">
    <property type="component" value="Unplaced"/>
</dbReference>
<dbReference type="GO" id="GO:0030991">
    <property type="term" value="C:intraciliary transport particle A"/>
    <property type="evidence" value="ECO:0007669"/>
    <property type="project" value="TreeGrafter"/>
</dbReference>
<evidence type="ECO:0000256" key="2">
    <source>
        <dbReference type="ARBA" id="ARBA00022737"/>
    </source>
</evidence>
<reference evidence="5" key="1">
    <citation type="submission" date="2025-08" db="UniProtKB">
        <authorList>
            <consortium name="RefSeq"/>
        </authorList>
    </citation>
    <scope>IDENTIFICATION</scope>
</reference>